<accession>D8ML29</accession>
<evidence type="ECO:0000313" key="2">
    <source>
        <dbReference type="Proteomes" id="UP000008793"/>
    </source>
</evidence>
<dbReference type="SUPFAM" id="SSF51126">
    <property type="entry name" value="Pectin lyase-like"/>
    <property type="match status" value="1"/>
</dbReference>
<reference evidence="1 2" key="1">
    <citation type="journal article" date="2010" name="BMC Genomics">
        <title>Genome comparison of the epiphytic bacteria Erwinia billingiae and E. tasmaniensis with the pear pathogen E. pyrifoliae.</title>
        <authorList>
            <person name="Kube M."/>
            <person name="Migdoll A.M."/>
            <person name="Gehring I."/>
            <person name="Heitmann K."/>
            <person name="Mayer Y."/>
            <person name="Kuhl H."/>
            <person name="Knaust F."/>
            <person name="Geider K."/>
            <person name="Reinhardt R."/>
        </authorList>
    </citation>
    <scope>NUCLEOTIDE SEQUENCE [LARGE SCALE GENOMIC DNA]</scope>
    <source>
        <strain evidence="1 2">Eb661</strain>
    </source>
</reference>
<evidence type="ECO:0000313" key="1">
    <source>
        <dbReference type="EMBL" id="CAX61857.1"/>
    </source>
</evidence>
<dbReference type="AlphaFoldDB" id="D8ML29"/>
<dbReference type="Proteomes" id="UP000008793">
    <property type="component" value="Chromosome"/>
</dbReference>
<name>D8ML29_ERWBE</name>
<dbReference type="InterPro" id="IPR011050">
    <property type="entry name" value="Pectin_lyase_fold/virulence"/>
</dbReference>
<dbReference type="RefSeq" id="WP_013204328.1">
    <property type="nucleotide sequence ID" value="NC_014306.1"/>
</dbReference>
<keyword evidence="2" id="KW-1185">Reference proteome</keyword>
<dbReference type="InterPro" id="IPR012334">
    <property type="entry name" value="Pectin_lyas_fold"/>
</dbReference>
<sequence>MPSNSSTNTPSENGIYDQANGNTLTVLGKDGKAIEFGKIVMELATVSGGNTAVTTVGTIDALRALEPTTPGELAIVMEYTAGTKTGGGVFIYDKTDTRTAEDYGINIVTPKGARWKRNLTNFREVNVIFFGAVPGGTIDSAEAVTRMWNWSQAHSPSIGIQFPAGRYLMSKFDIQGKEVARFRLAGDLVTFGYSPATTLISDKKNGEVMFNVNARYTEITSIIVDGESKAATPNTKGFYKNIIQAGQFIRVSNMMFYNLGGKGLSMLDTLDCKIDQWYARDCSDTVIYATWSNNPSGKWDHITAIELSNFNIQRSTLKPAIDLQRATQSFIWNGWIEHSEYPGNLSNGDWSFIGFNLETCTHPFECHYTRFINTQFNLQAGSSMDTSETGDTWSSISAYEKGNVHTESHGIEINGSLSYDYLSSPNKMDNRKDAETWFYLGELAPSQNTVQTRIRLLASCGYSSQGETQTGYSERSPEGSADIFILKTGDNSFTSSWVGQGSSPATRVLTQPGSSNGKIKIYVKLGKYTGYTTAIIETNDFSRFSKGIRFMFEKSYTAVTDATMLATLNGAADNCFHQHWHGKAAVGIGFNNDNALLLKSANVATADVGTDVKYLKVMVDGTAYALELKKLKPAS</sequence>
<dbReference type="HOGENOM" id="CLU_022798_0_0_6"/>
<dbReference type="eggNOG" id="COG5434">
    <property type="taxonomic scope" value="Bacteria"/>
</dbReference>
<proteinExistence type="predicted"/>
<dbReference type="Gene3D" id="2.160.20.10">
    <property type="entry name" value="Single-stranded right-handed beta-helix, Pectin lyase-like"/>
    <property type="match status" value="1"/>
</dbReference>
<dbReference type="EMBL" id="FP236843">
    <property type="protein sequence ID" value="CAX61857.1"/>
    <property type="molecule type" value="Genomic_DNA"/>
</dbReference>
<organism evidence="2">
    <name type="scientific">Erwinia billingiae (strain Eb661)</name>
    <dbReference type="NCBI Taxonomy" id="634500"/>
    <lineage>
        <taxon>Bacteria</taxon>
        <taxon>Pseudomonadati</taxon>
        <taxon>Pseudomonadota</taxon>
        <taxon>Gammaproteobacteria</taxon>
        <taxon>Enterobacterales</taxon>
        <taxon>Erwiniaceae</taxon>
        <taxon>Erwinia</taxon>
    </lineage>
</organism>
<dbReference type="GeneID" id="90514246"/>
<dbReference type="KEGG" id="ebi:EbC_43260"/>
<protein>
    <submittedName>
        <fullName evidence="1">Exopolysaccharide biosynthesis protein</fullName>
    </submittedName>
</protein>
<gene>
    <name evidence="1" type="ordered locus">EbC_43260</name>
</gene>